<dbReference type="InterPro" id="IPR035718">
    <property type="entry name" value="Abp1_fungi_SH3_C2"/>
</dbReference>
<evidence type="ECO:0008006" key="8">
    <source>
        <dbReference type="Google" id="ProtNLM"/>
    </source>
</evidence>
<feature type="region of interest" description="Disordered" evidence="3">
    <location>
        <begin position="273"/>
        <end position="298"/>
    </location>
</feature>
<feature type="compositionally biased region" description="Low complexity" evidence="3">
    <location>
        <begin position="653"/>
        <end position="668"/>
    </location>
</feature>
<dbReference type="FunCoup" id="A0A0C3GSB5">
    <property type="interactions" value="560"/>
</dbReference>
<dbReference type="PROSITE" id="PS51263">
    <property type="entry name" value="ADF_H"/>
    <property type="match status" value="1"/>
</dbReference>
<dbReference type="OrthoDB" id="5971719at2759"/>
<sequence>MASLNTSSNGPSIKSSYQGVVNSPAPTGPAASSPTYGQWALFTVSAPLVNAFQQDAGGKESVLKVQSTGEGELVDLIEDFSEGRVQFAFVKVKDPNTGLPKHVLIAWVSSGNCEVCTTSWLTDWVLQCGEGVPERTKGYFTSHLAAVSKILHGYHVQITARSERDLNPENIVQKVADASGAKYSAASAGPPPAAARPPPVASKPVFIPTRTGPGSGFNPLADSSRSRDAQRSGNVDEDGWGADAPPVVRSQLEKVAPAYQPTKVNMAELIKQKEPSTFNGSQRDNDRDDSGNVVKGGYQPVGKVDIAAIRAQAKNIQDDRPTIVKGAYEPVGKVDIAAIRAKAQKPSDEPHVSPAATSGSASDEAPKSLAERSAAFSASERLTTLPKPKVANKFGSSAAFTGTKAPTPGAFGIQSPPTTSSPPVGTASRTFADEGGKTPAQIWAEKKARERGLSGAADTTPSITSPIKSQASGGGEWKSGYTGKSWAPVATTTTGRSSGSVEQERTGEDENEQEEATVSSAGGVGALRDRFKGGAPMGQPSSMGASVEHDAPPLPSGRPQVGVPMPGLPSRSRPSDDDDDEQGGPNIPPPPAIQRSPSPEREPSPVRIAMPVARSKQPELEAAEEPPTIPARAIEEQIQHEEDDEPEAHDPARAAGAAVAAASFGQDAAGHEASSAGGKRAIAQYDYEKAEDNEVELVEGQYVTNIEMVDEDWWMGTNEKGESGLFPSNYVELVDDGDTTAPAAHEPEPEPASAPAPAPAPAARPAAAAAPAGPTATAVYDYEAAEDNELSFPEGAKLTGLEFPDEDWWFGHYEGNSGLFPANYVQLDE</sequence>
<reference evidence="7" key="2">
    <citation type="submission" date="2015-01" db="EMBL/GenBank/DDBJ databases">
        <title>Evolutionary Origins and Diversification of the Mycorrhizal Mutualists.</title>
        <authorList>
            <consortium name="DOE Joint Genome Institute"/>
            <consortium name="Mycorrhizal Genomics Consortium"/>
            <person name="Kohler A."/>
            <person name="Kuo A."/>
            <person name="Nagy L.G."/>
            <person name="Floudas D."/>
            <person name="Copeland A."/>
            <person name="Barry K.W."/>
            <person name="Cichocki N."/>
            <person name="Veneault-Fourrey C."/>
            <person name="LaButti K."/>
            <person name="Lindquist E.A."/>
            <person name="Lipzen A."/>
            <person name="Lundell T."/>
            <person name="Morin E."/>
            <person name="Murat C."/>
            <person name="Riley R."/>
            <person name="Ohm R."/>
            <person name="Sun H."/>
            <person name="Tunlid A."/>
            <person name="Henrissat B."/>
            <person name="Grigoriev I.V."/>
            <person name="Hibbett D.S."/>
            <person name="Martin F."/>
        </authorList>
    </citation>
    <scope>NUCLEOTIDE SEQUENCE [LARGE SCALE GENOMIC DNA]</scope>
    <source>
        <strain evidence="7">Zn</strain>
    </source>
</reference>
<organism evidence="6 7">
    <name type="scientific">Oidiodendron maius (strain Zn)</name>
    <dbReference type="NCBI Taxonomy" id="913774"/>
    <lineage>
        <taxon>Eukaryota</taxon>
        <taxon>Fungi</taxon>
        <taxon>Dikarya</taxon>
        <taxon>Ascomycota</taxon>
        <taxon>Pezizomycotina</taxon>
        <taxon>Leotiomycetes</taxon>
        <taxon>Leotiomycetes incertae sedis</taxon>
        <taxon>Myxotrichaceae</taxon>
        <taxon>Oidiodendron</taxon>
    </lineage>
</organism>
<dbReference type="GO" id="GO:0030864">
    <property type="term" value="C:cortical actin cytoskeleton"/>
    <property type="evidence" value="ECO:0007669"/>
    <property type="project" value="TreeGrafter"/>
</dbReference>
<keyword evidence="1 2" id="KW-0728">SH3 domain</keyword>
<dbReference type="InterPro" id="IPR002108">
    <property type="entry name" value="ADF-H"/>
</dbReference>
<evidence type="ECO:0000256" key="2">
    <source>
        <dbReference type="PROSITE-ProRule" id="PRU00192"/>
    </source>
</evidence>
<proteinExistence type="predicted"/>
<dbReference type="Proteomes" id="UP000054321">
    <property type="component" value="Unassembled WGS sequence"/>
</dbReference>
<evidence type="ECO:0000259" key="5">
    <source>
        <dbReference type="PROSITE" id="PS51263"/>
    </source>
</evidence>
<protein>
    <recommendedName>
        <fullName evidence="8">SH3 domain-containing protein</fullName>
    </recommendedName>
</protein>
<feature type="compositionally biased region" description="Polar residues" evidence="3">
    <location>
        <begin position="1"/>
        <end position="21"/>
    </location>
</feature>
<dbReference type="GO" id="GO:0030833">
    <property type="term" value="P:regulation of actin filament polymerization"/>
    <property type="evidence" value="ECO:0007669"/>
    <property type="project" value="TreeGrafter"/>
</dbReference>
<evidence type="ECO:0000259" key="4">
    <source>
        <dbReference type="PROSITE" id="PS50002"/>
    </source>
</evidence>
<feature type="compositionally biased region" description="Polar residues" evidence="3">
    <location>
        <begin position="490"/>
        <end position="501"/>
    </location>
</feature>
<feature type="region of interest" description="Disordered" evidence="3">
    <location>
        <begin position="1"/>
        <end position="29"/>
    </location>
</feature>
<dbReference type="HOGENOM" id="CLU_013085_2_0_1"/>
<dbReference type="Pfam" id="PF14604">
    <property type="entry name" value="SH3_9"/>
    <property type="match status" value="2"/>
</dbReference>
<dbReference type="CDD" id="cd11281">
    <property type="entry name" value="ADF_drebrin_like"/>
    <property type="match status" value="1"/>
</dbReference>
<dbReference type="Pfam" id="PF00241">
    <property type="entry name" value="Cofilin_ADF"/>
    <property type="match status" value="1"/>
</dbReference>
<keyword evidence="7" id="KW-1185">Reference proteome</keyword>
<dbReference type="PANTHER" id="PTHR10829:SF25">
    <property type="entry name" value="DREBRIN-LIKE PROTEIN"/>
    <property type="match status" value="1"/>
</dbReference>
<dbReference type="GO" id="GO:0051015">
    <property type="term" value="F:actin filament binding"/>
    <property type="evidence" value="ECO:0007669"/>
    <property type="project" value="TreeGrafter"/>
</dbReference>
<dbReference type="AlphaFoldDB" id="A0A0C3GSB5"/>
<dbReference type="EMBL" id="KN832879">
    <property type="protein sequence ID" value="KIM98955.1"/>
    <property type="molecule type" value="Genomic_DNA"/>
</dbReference>
<dbReference type="InterPro" id="IPR029006">
    <property type="entry name" value="ADF-H/Gelsolin-like_dom_sf"/>
</dbReference>
<dbReference type="GO" id="GO:0005884">
    <property type="term" value="C:actin filament"/>
    <property type="evidence" value="ECO:0007669"/>
    <property type="project" value="TreeGrafter"/>
</dbReference>
<dbReference type="SUPFAM" id="SSF50044">
    <property type="entry name" value="SH3-domain"/>
    <property type="match status" value="2"/>
</dbReference>
<reference evidence="6 7" key="1">
    <citation type="submission" date="2014-04" db="EMBL/GenBank/DDBJ databases">
        <authorList>
            <consortium name="DOE Joint Genome Institute"/>
            <person name="Kuo A."/>
            <person name="Martino E."/>
            <person name="Perotto S."/>
            <person name="Kohler A."/>
            <person name="Nagy L.G."/>
            <person name="Floudas D."/>
            <person name="Copeland A."/>
            <person name="Barry K.W."/>
            <person name="Cichocki N."/>
            <person name="Veneault-Fourrey C."/>
            <person name="LaButti K."/>
            <person name="Lindquist E.A."/>
            <person name="Lipzen A."/>
            <person name="Lundell T."/>
            <person name="Morin E."/>
            <person name="Murat C."/>
            <person name="Sun H."/>
            <person name="Tunlid A."/>
            <person name="Henrissat B."/>
            <person name="Grigoriev I.V."/>
            <person name="Hibbett D.S."/>
            <person name="Martin F."/>
            <person name="Nordberg H.P."/>
            <person name="Cantor M.N."/>
            <person name="Hua S.X."/>
        </authorList>
    </citation>
    <scope>NUCLEOTIDE SEQUENCE [LARGE SCALE GENOMIC DNA]</scope>
    <source>
        <strain evidence="6 7">Zn</strain>
    </source>
</reference>
<accession>A0A0C3GSB5</accession>
<evidence type="ECO:0000256" key="3">
    <source>
        <dbReference type="SAM" id="MobiDB-lite"/>
    </source>
</evidence>
<dbReference type="SMART" id="SM00102">
    <property type="entry name" value="ADF"/>
    <property type="match status" value="1"/>
</dbReference>
<dbReference type="Gene3D" id="3.40.20.10">
    <property type="entry name" value="Severin"/>
    <property type="match status" value="1"/>
</dbReference>
<dbReference type="InParanoid" id="A0A0C3GSB5"/>
<evidence type="ECO:0000256" key="1">
    <source>
        <dbReference type="ARBA" id="ARBA00022443"/>
    </source>
</evidence>
<dbReference type="Gene3D" id="2.30.30.40">
    <property type="entry name" value="SH3 Domains"/>
    <property type="match status" value="2"/>
</dbReference>
<dbReference type="PANTHER" id="PTHR10829">
    <property type="entry name" value="CORTACTIN AND DREBRIN"/>
    <property type="match status" value="1"/>
</dbReference>
<feature type="compositionally biased region" description="Low complexity" evidence="3">
    <location>
        <begin position="371"/>
        <end position="382"/>
    </location>
</feature>
<evidence type="ECO:0000313" key="6">
    <source>
        <dbReference type="EMBL" id="KIM98955.1"/>
    </source>
</evidence>
<dbReference type="CDD" id="cd11961">
    <property type="entry name" value="SH3_Abp1_fungi_C2"/>
    <property type="match status" value="1"/>
</dbReference>
<gene>
    <name evidence="6" type="ORF">OIDMADRAFT_146630</name>
</gene>
<feature type="domain" description="ADF-H" evidence="5">
    <location>
        <begin position="5"/>
        <end position="176"/>
    </location>
</feature>
<dbReference type="CDD" id="cd11962">
    <property type="entry name" value="SH3_Abp1_fungi_C1"/>
    <property type="match status" value="1"/>
</dbReference>
<dbReference type="SMART" id="SM00326">
    <property type="entry name" value="SH3"/>
    <property type="match status" value="2"/>
</dbReference>
<feature type="region of interest" description="Disordered" evidence="3">
    <location>
        <begin position="339"/>
        <end position="679"/>
    </location>
</feature>
<dbReference type="FunFam" id="2.30.30.40:FF:000242">
    <property type="entry name" value="Actin binding protein"/>
    <property type="match status" value="1"/>
</dbReference>
<dbReference type="PROSITE" id="PS50002">
    <property type="entry name" value="SH3"/>
    <property type="match status" value="2"/>
</dbReference>
<feature type="compositionally biased region" description="Pro residues" evidence="3">
    <location>
        <begin position="750"/>
        <end position="762"/>
    </location>
</feature>
<evidence type="ECO:0000313" key="7">
    <source>
        <dbReference type="Proteomes" id="UP000054321"/>
    </source>
</evidence>
<dbReference type="InterPro" id="IPR036028">
    <property type="entry name" value="SH3-like_dom_sf"/>
</dbReference>
<dbReference type="SUPFAM" id="SSF55753">
    <property type="entry name" value="Actin depolymerizing proteins"/>
    <property type="match status" value="1"/>
</dbReference>
<dbReference type="GO" id="GO:0030427">
    <property type="term" value="C:site of polarized growth"/>
    <property type="evidence" value="ECO:0007669"/>
    <property type="project" value="TreeGrafter"/>
</dbReference>
<feature type="region of interest" description="Disordered" evidence="3">
    <location>
        <begin position="735"/>
        <end position="770"/>
    </location>
</feature>
<dbReference type="InterPro" id="IPR035719">
    <property type="entry name" value="Abp1_fungi_SH3_C1"/>
</dbReference>
<feature type="compositionally biased region" description="Pro residues" evidence="3">
    <location>
        <begin position="189"/>
        <end position="201"/>
    </location>
</feature>
<dbReference type="FunFam" id="2.30.30.40:FF:000273">
    <property type="entry name" value="Actin binding protein"/>
    <property type="match status" value="1"/>
</dbReference>
<dbReference type="PRINTS" id="PR00452">
    <property type="entry name" value="SH3DOMAIN"/>
</dbReference>
<feature type="domain" description="SH3" evidence="4">
    <location>
        <begin position="771"/>
        <end position="829"/>
    </location>
</feature>
<name>A0A0C3GSB5_OIDMZ</name>
<dbReference type="InterPro" id="IPR001452">
    <property type="entry name" value="SH3_domain"/>
</dbReference>
<feature type="domain" description="SH3" evidence="4">
    <location>
        <begin position="676"/>
        <end position="736"/>
    </location>
</feature>
<dbReference type="STRING" id="913774.A0A0C3GSB5"/>
<feature type="region of interest" description="Disordered" evidence="3">
    <location>
        <begin position="183"/>
        <end position="246"/>
    </location>
</feature>
<feature type="compositionally biased region" description="Polar residues" evidence="3">
    <location>
        <begin position="457"/>
        <end position="471"/>
    </location>
</feature>